<keyword evidence="1" id="KW-0732">Signal</keyword>
<sequence>MKVKSKYFISLLLFFSLNLFAQTENITINGNQFVFKTSDIECTFGDCKELTLFRNNQKIISHFLFYEDGDSMCASVEIGTYKIINNQIIFYTYWGNYDRLISYILPYGFRKQIYEVNQNGKITLVDSEIYMETSLEKTENNKMFFQELQYVHVGINFLDKTPKNTFEINALKDYKKKVEKEYHANFVDGKQRNKLENEVREVLKNEIISATKDWVENEYFGTIKK</sequence>
<gene>
    <name evidence="2" type="ORF">EG240_06230</name>
</gene>
<reference evidence="2 3" key="1">
    <citation type="submission" date="2018-11" db="EMBL/GenBank/DDBJ databases">
        <title>Flavobacterium sp. nov., YIM 102701-2 draft genome.</title>
        <authorList>
            <person name="Li G."/>
            <person name="Jiang Y."/>
        </authorList>
    </citation>
    <scope>NUCLEOTIDE SEQUENCE [LARGE SCALE GENOMIC DNA]</scope>
    <source>
        <strain evidence="2 3">YIM 102701-2</strain>
    </source>
</reference>
<protein>
    <recommendedName>
        <fullName evidence="4">DUF4468 domain-containing protein</fullName>
    </recommendedName>
</protein>
<dbReference type="AlphaFoldDB" id="A0A3P3W7X1"/>
<dbReference type="EMBL" id="RQVQ01000011">
    <property type="protein sequence ID" value="RRJ91265.1"/>
    <property type="molecule type" value="Genomic_DNA"/>
</dbReference>
<feature type="signal peptide" evidence="1">
    <location>
        <begin position="1"/>
        <end position="21"/>
    </location>
</feature>
<keyword evidence="3" id="KW-1185">Reference proteome</keyword>
<comment type="caution">
    <text evidence="2">The sequence shown here is derived from an EMBL/GenBank/DDBJ whole genome shotgun (WGS) entry which is preliminary data.</text>
</comment>
<name>A0A3P3W7X1_9FLAO</name>
<evidence type="ECO:0000313" key="2">
    <source>
        <dbReference type="EMBL" id="RRJ91265.1"/>
    </source>
</evidence>
<proteinExistence type="predicted"/>
<dbReference type="RefSeq" id="WP_125018533.1">
    <property type="nucleotide sequence ID" value="NZ_RQVQ01000011.1"/>
</dbReference>
<feature type="chain" id="PRO_5018171279" description="DUF4468 domain-containing protein" evidence="1">
    <location>
        <begin position="22"/>
        <end position="225"/>
    </location>
</feature>
<dbReference type="Proteomes" id="UP000275719">
    <property type="component" value="Unassembled WGS sequence"/>
</dbReference>
<evidence type="ECO:0000256" key="1">
    <source>
        <dbReference type="SAM" id="SignalP"/>
    </source>
</evidence>
<organism evidence="2 3">
    <name type="scientific">Paenimyroides tangerinum</name>
    <dbReference type="NCBI Taxonomy" id="2488728"/>
    <lineage>
        <taxon>Bacteria</taxon>
        <taxon>Pseudomonadati</taxon>
        <taxon>Bacteroidota</taxon>
        <taxon>Flavobacteriia</taxon>
        <taxon>Flavobacteriales</taxon>
        <taxon>Flavobacteriaceae</taxon>
        <taxon>Paenimyroides</taxon>
    </lineage>
</organism>
<dbReference type="OrthoDB" id="6712457at2"/>
<accession>A0A3P3W7X1</accession>
<evidence type="ECO:0000313" key="3">
    <source>
        <dbReference type="Proteomes" id="UP000275719"/>
    </source>
</evidence>
<evidence type="ECO:0008006" key="4">
    <source>
        <dbReference type="Google" id="ProtNLM"/>
    </source>
</evidence>